<sequence>MCSILNFRKDPSKTPKVWERARREKMKIYFNELQEVLPFYDPSTPMSRFEILQKSKICIKDLQDQNQDLLNGGFDEVYKLLKRVDQLTDLLKAANIMIPPLETYSEDFKNGNSLKWMNQRPKKWSEKINLVVPDEKIQSVLSLIKDYKKSISKIQKKKDSENSFNESESPTHFKENQPVDYNKLSTNSAQLNKSDNKNSNNNNNNNENKSEVVDKSVNSKSNSRKKKIIINQTNSSPIQGFDSCLDVRSQNSISSLLQNHNIGIPKIVETPHNIVLPSTPSVLQSNTFLLTNDGNLVQLPILNSSSTVYDPNPNLLTQTAIVRPSTGLLTPIVINKPSPVIVLQKPAPQIIQTAQILNAAPQVISVSKPNVQILNSSIIYTSSNPVANSKILSHILSKAPANKKRIMRDSTTTTYVNKIPIPALSKQSYAKKNISNNVGNEKNKSNANKSKETTDKQTDEENKKNENQTPDQVLKDTDESKNNKTQEKEKKSSVENELESTRKRNLEDEKKESCKKAKLKNNAGDNVFKPIENPIETDAMFCNLGLPNSINTSLSISPTAAFLSSFPIVAPIRPETDEDLGEKKVDDNKSLRQIENHLTPLEQNEERNIVNNQERKSNASKDFLTQSAEEQSVTQENISKEKRNNLGDVELKLISDSAVNNNFDNNITANSNLTNGNNNTGHGNNSESNSNCSISTSVHNSNNKNNNETQLQNQPNNNNHFDPCKSWAQYQQNTCDIRPETFFLPADNLQIGQALTSIEGSSGVDLNFPGINTNLNNVTYKSYGSSAISKSNNNSNIQNMVHDIPNIKNNTFEYGQKENFMNQAPSYNNERSTAHKKSCSNNVGEPFVGNKAQQPTNYTLDTNPPYQLVPAKEVPNQRNARTVNWMTEPDVRNRNMIYGSQNDKIPALKPPIYAQSDNNFYTNGQNAKLIGGDCTEQFITVDQSKMNYHKNDFYGKDQRCKPMDKRTDGKCYVKPTQNSYNNIFDYNYTPNCFAEEDSSKYCNNGQSSYVGKSKKNNNGSTGQKKKSEGMNNEHHGVVESTKKPPEQIITNLDFNPIPNQECFTWMPGKNVDWLAGKSFGLDNNLVVPSTLPTLVGDLALGTSTNDIHLVKNNVNSKIGGIHSNLKTLPNDIDKEYAELGIGNNVNLGKPVVDGGVSDGSKQYLEPFANLSKNIFDMTPSNVQNNNNNNTQVPKNDFTLNNNSNNNHNNETIVLKNIFELPVSKSSSSATTTTTDFNRQKQRNISNNTQNSFLSVSQLVEPPSFEGTAKLDSGLDTGGTKTEIYGQNYTNFNNQKTYKSSKSRSSHCKYGDRKYQGYKNTGSSNYTAEALIRSNNNNNNSNVGCQSNDFAVDININYLNGKTSQKIEQFTNGGKTDFDISGKSGDFQSGSNQNIYTDFNFSSPVPNFGIGSTTVGNAGEFTGHDPNSNFPGQSHTFFTDFITPEYPLTENPSNSLLIPPSLQNSFVVEKKPSHSTNEKTKNNSKHYSSRNRKNFDCPKSSFNEFSIPPSNAIFTSTTLACPPPTIFTTSACSNLLPVPTQSIPISFSSPPSFTTSNISFPPLTTMTTTTTSSTSNNVNYHKFTNSSTQNSTPSSSFLPNNAGMFTTCTSKPNSSITECFPTNSLGSVTNAVISSAFSASNVPFSTSQSSISFFSLSNPIIPSSSLPSSTSNSLANFNLSTIFPEINQKGNYHYS</sequence>
<feature type="compositionally biased region" description="Low complexity" evidence="1">
    <location>
        <begin position="670"/>
        <end position="714"/>
    </location>
</feature>
<evidence type="ECO:0000259" key="2">
    <source>
        <dbReference type="PROSITE" id="PS50888"/>
    </source>
</evidence>
<feature type="region of interest" description="Disordered" evidence="1">
    <location>
        <begin position="1007"/>
        <end position="1041"/>
    </location>
</feature>
<feature type="compositionally biased region" description="Basic and acidic residues" evidence="1">
    <location>
        <begin position="441"/>
        <end position="466"/>
    </location>
</feature>
<dbReference type="EnsemblMetazoa" id="PHUM065820-RA">
    <property type="protein sequence ID" value="PHUM065820-PA"/>
    <property type="gene ID" value="PHUM065820"/>
</dbReference>
<feature type="region of interest" description="Disordered" evidence="1">
    <location>
        <begin position="622"/>
        <end position="641"/>
    </location>
</feature>
<dbReference type="SUPFAM" id="SSF47459">
    <property type="entry name" value="HLH, helix-loop-helix DNA-binding domain"/>
    <property type="match status" value="1"/>
</dbReference>
<dbReference type="CDD" id="cd00083">
    <property type="entry name" value="bHLH_SF"/>
    <property type="match status" value="1"/>
</dbReference>
<dbReference type="EMBL" id="AAZO01000769">
    <property type="status" value="NOT_ANNOTATED_CDS"/>
    <property type="molecule type" value="Genomic_DNA"/>
</dbReference>
<evidence type="ECO:0000313" key="4">
    <source>
        <dbReference type="EnsemblMetazoa" id="PHUM065820-PA"/>
    </source>
</evidence>
<name>E0VBP1_PEDHC</name>
<dbReference type="CTD" id="8231119"/>
<feature type="domain" description="BHLH" evidence="2">
    <location>
        <begin position="10"/>
        <end position="62"/>
    </location>
</feature>
<feature type="compositionally biased region" description="Basic and acidic residues" evidence="1">
    <location>
        <begin position="1025"/>
        <end position="1041"/>
    </location>
</feature>
<dbReference type="SMART" id="SM00353">
    <property type="entry name" value="HLH"/>
    <property type="match status" value="1"/>
</dbReference>
<feature type="compositionally biased region" description="Basic and acidic residues" evidence="1">
    <location>
        <begin position="1469"/>
        <end position="1480"/>
    </location>
</feature>
<reference evidence="3" key="1">
    <citation type="submission" date="2007-04" db="EMBL/GenBank/DDBJ databases">
        <title>Annotation of Pediculus humanus corporis strain USDA.</title>
        <authorList>
            <person name="Kirkness E."/>
            <person name="Hannick L."/>
            <person name="Hass B."/>
            <person name="Bruggner R."/>
            <person name="Lawson D."/>
            <person name="Bidwell S."/>
            <person name="Joardar V."/>
            <person name="Caler E."/>
            <person name="Walenz B."/>
            <person name="Inman J."/>
            <person name="Schobel S."/>
            <person name="Galinsky K."/>
            <person name="Amedeo P."/>
            <person name="Strausberg R."/>
        </authorList>
    </citation>
    <scope>NUCLEOTIDE SEQUENCE</scope>
    <source>
        <strain evidence="3">USDA</strain>
    </source>
</reference>
<organism>
    <name type="scientific">Pediculus humanus subsp. corporis</name>
    <name type="common">Body louse</name>
    <dbReference type="NCBI Taxonomy" id="121224"/>
    <lineage>
        <taxon>Eukaryota</taxon>
        <taxon>Metazoa</taxon>
        <taxon>Ecdysozoa</taxon>
        <taxon>Arthropoda</taxon>
        <taxon>Hexapoda</taxon>
        <taxon>Insecta</taxon>
        <taxon>Pterygota</taxon>
        <taxon>Neoptera</taxon>
        <taxon>Paraneoptera</taxon>
        <taxon>Psocodea</taxon>
        <taxon>Troctomorpha</taxon>
        <taxon>Phthiraptera</taxon>
        <taxon>Anoplura</taxon>
        <taxon>Pediculidae</taxon>
        <taxon>Pediculus</taxon>
    </lineage>
</organism>
<dbReference type="OrthoDB" id="60033at2759"/>
<dbReference type="Proteomes" id="UP000009046">
    <property type="component" value="Unassembled WGS sequence"/>
</dbReference>
<dbReference type="PROSITE" id="PS50888">
    <property type="entry name" value="BHLH"/>
    <property type="match status" value="1"/>
</dbReference>
<dbReference type="InParanoid" id="E0VBP1"/>
<dbReference type="GO" id="GO:0046983">
    <property type="term" value="F:protein dimerization activity"/>
    <property type="evidence" value="ECO:0007669"/>
    <property type="project" value="InterPro"/>
</dbReference>
<feature type="compositionally biased region" description="Polar residues" evidence="1">
    <location>
        <begin position="623"/>
        <end position="637"/>
    </location>
</feature>
<feature type="region of interest" description="Disordered" evidence="1">
    <location>
        <begin position="155"/>
        <end position="231"/>
    </location>
</feature>
<dbReference type="eggNOG" id="ENOG502S7US">
    <property type="taxonomic scope" value="Eukaryota"/>
</dbReference>
<feature type="compositionally biased region" description="Low complexity" evidence="1">
    <location>
        <begin position="197"/>
        <end position="207"/>
    </location>
</feature>
<accession>E0VBP1</accession>
<dbReference type="KEGG" id="phu:Phum_PHUM065820"/>
<dbReference type="Gene3D" id="4.10.280.10">
    <property type="entry name" value="Helix-loop-helix DNA-binding domain"/>
    <property type="match status" value="1"/>
</dbReference>
<protein>
    <recommendedName>
        <fullName evidence="2">BHLH domain-containing protein</fullName>
    </recommendedName>
</protein>
<feature type="compositionally biased region" description="Polar residues" evidence="1">
    <location>
        <begin position="1007"/>
        <end position="1022"/>
    </location>
</feature>
<dbReference type="HOGENOM" id="CLU_241083_0_0_1"/>
<feature type="compositionally biased region" description="Basic and acidic residues" evidence="1">
    <location>
        <begin position="473"/>
        <end position="515"/>
    </location>
</feature>
<reference evidence="3" key="2">
    <citation type="submission" date="2007-04" db="EMBL/GenBank/DDBJ databases">
        <title>The genome of the human body louse.</title>
        <authorList>
            <consortium name="The Human Body Louse Genome Consortium"/>
            <person name="Kirkness E."/>
            <person name="Walenz B."/>
            <person name="Hass B."/>
            <person name="Bruggner R."/>
            <person name="Strausberg R."/>
        </authorList>
    </citation>
    <scope>NUCLEOTIDE SEQUENCE</scope>
    <source>
        <strain evidence="3">USDA</strain>
    </source>
</reference>
<evidence type="ECO:0000313" key="5">
    <source>
        <dbReference type="Proteomes" id="UP000009046"/>
    </source>
</evidence>
<dbReference type="Pfam" id="PF00010">
    <property type="entry name" value="HLH"/>
    <property type="match status" value="1"/>
</dbReference>
<evidence type="ECO:0000256" key="1">
    <source>
        <dbReference type="SAM" id="MobiDB-lite"/>
    </source>
</evidence>
<feature type="region of interest" description="Disordered" evidence="1">
    <location>
        <begin position="1469"/>
        <end position="1492"/>
    </location>
</feature>
<gene>
    <name evidence="4" type="primary">8231119</name>
    <name evidence="3" type="ORF">Phum_PHUM065820</name>
</gene>
<dbReference type="EMBL" id="DS235033">
    <property type="protein sequence ID" value="EEB10797.1"/>
    <property type="molecule type" value="Genomic_DNA"/>
</dbReference>
<keyword evidence="5" id="KW-1185">Reference proteome</keyword>
<dbReference type="GeneID" id="8231119"/>
<dbReference type="VEuPathDB" id="VectorBase:PHUM065820"/>
<reference evidence="4" key="3">
    <citation type="submission" date="2020-05" db="UniProtKB">
        <authorList>
            <consortium name="EnsemblMetazoa"/>
        </authorList>
    </citation>
    <scope>IDENTIFICATION</scope>
    <source>
        <strain evidence="4">USDA</strain>
    </source>
</reference>
<dbReference type="InterPro" id="IPR036638">
    <property type="entry name" value="HLH_DNA-bd_sf"/>
</dbReference>
<feature type="compositionally biased region" description="Basic residues" evidence="1">
    <location>
        <begin position="1481"/>
        <end position="1491"/>
    </location>
</feature>
<feature type="region of interest" description="Disordered" evidence="1">
    <location>
        <begin position="435"/>
        <end position="515"/>
    </location>
</feature>
<dbReference type="RefSeq" id="XP_002423535.1">
    <property type="nucleotide sequence ID" value="XM_002423490.1"/>
</dbReference>
<feature type="region of interest" description="Disordered" evidence="1">
    <location>
        <begin position="670"/>
        <end position="720"/>
    </location>
</feature>
<proteinExistence type="predicted"/>
<dbReference type="InterPro" id="IPR011598">
    <property type="entry name" value="bHLH_dom"/>
</dbReference>
<evidence type="ECO:0000313" key="3">
    <source>
        <dbReference type="EMBL" id="EEB10797.1"/>
    </source>
</evidence>